<evidence type="ECO:0000256" key="7">
    <source>
        <dbReference type="ARBA" id="ARBA00047943"/>
    </source>
</evidence>
<comment type="catalytic activity">
    <reaction evidence="6">
        <text>arsenic triglutathione + [thioredoxin]-dithiol + S-adenosyl-L-methionine + 2 H2O = methylarsonous acid + [thioredoxin]-disulfide + 3 glutathione + S-adenosyl-L-homocysteine + H(+)</text>
        <dbReference type="Rhea" id="RHEA:69460"/>
        <dbReference type="Rhea" id="RHEA-COMP:10698"/>
        <dbReference type="Rhea" id="RHEA-COMP:10700"/>
        <dbReference type="ChEBI" id="CHEBI:15377"/>
        <dbReference type="ChEBI" id="CHEBI:15378"/>
        <dbReference type="ChEBI" id="CHEBI:17826"/>
        <dbReference type="ChEBI" id="CHEBI:29950"/>
        <dbReference type="ChEBI" id="CHEBI:50058"/>
        <dbReference type="ChEBI" id="CHEBI:57856"/>
        <dbReference type="ChEBI" id="CHEBI:57925"/>
        <dbReference type="ChEBI" id="CHEBI:59789"/>
        <dbReference type="ChEBI" id="CHEBI:183640"/>
        <dbReference type="EC" id="2.1.1.137"/>
    </reaction>
</comment>
<dbReference type="Gene3D" id="3.40.50.150">
    <property type="entry name" value="Vaccinia Virus protein VP39"/>
    <property type="match status" value="1"/>
</dbReference>
<comment type="catalytic activity">
    <reaction evidence="7">
        <text>arsenic triglutathione + 2 [thioredoxin]-dithiol + 2 S-adenosyl-L-methionine + H2O = dimethylarsinous acid + 2 [thioredoxin]-disulfide + 3 glutathione + 2 S-adenosyl-L-homocysteine + 2 H(+)</text>
        <dbReference type="Rhea" id="RHEA:69464"/>
        <dbReference type="Rhea" id="RHEA-COMP:10698"/>
        <dbReference type="Rhea" id="RHEA-COMP:10700"/>
        <dbReference type="ChEBI" id="CHEBI:15377"/>
        <dbReference type="ChEBI" id="CHEBI:15378"/>
        <dbReference type="ChEBI" id="CHEBI:23808"/>
        <dbReference type="ChEBI" id="CHEBI:29950"/>
        <dbReference type="ChEBI" id="CHEBI:50058"/>
        <dbReference type="ChEBI" id="CHEBI:57856"/>
        <dbReference type="ChEBI" id="CHEBI:57925"/>
        <dbReference type="ChEBI" id="CHEBI:59789"/>
        <dbReference type="ChEBI" id="CHEBI:183640"/>
        <dbReference type="EC" id="2.1.1.137"/>
    </reaction>
</comment>
<dbReference type="NCBIfam" id="NF008823">
    <property type="entry name" value="PRK11873.1"/>
    <property type="match status" value="1"/>
</dbReference>
<evidence type="ECO:0000256" key="3">
    <source>
        <dbReference type="ARBA" id="ARBA00034487"/>
    </source>
</evidence>
<evidence type="ECO:0000256" key="6">
    <source>
        <dbReference type="ARBA" id="ARBA00047941"/>
    </source>
</evidence>
<evidence type="ECO:0000313" key="11">
    <source>
        <dbReference type="EMBL" id="VAX11682.1"/>
    </source>
</evidence>
<dbReference type="Pfam" id="PF13847">
    <property type="entry name" value="Methyltransf_31"/>
    <property type="match status" value="1"/>
</dbReference>
<evidence type="ECO:0000256" key="2">
    <source>
        <dbReference type="ARBA" id="ARBA00022691"/>
    </source>
</evidence>
<evidence type="ECO:0000256" key="5">
    <source>
        <dbReference type="ARBA" id="ARBA00034545"/>
    </source>
</evidence>
<dbReference type="PANTHER" id="PTHR43675">
    <property type="entry name" value="ARSENITE METHYLTRANSFERASE"/>
    <property type="match status" value="1"/>
</dbReference>
<dbReference type="InterPro" id="IPR026669">
    <property type="entry name" value="Arsenite_MeTrfase-like"/>
</dbReference>
<organism evidence="11">
    <name type="scientific">hydrothermal vent metagenome</name>
    <dbReference type="NCBI Taxonomy" id="652676"/>
    <lineage>
        <taxon>unclassified sequences</taxon>
        <taxon>metagenomes</taxon>
        <taxon>ecological metagenomes</taxon>
    </lineage>
</organism>
<name>A0A3B1B670_9ZZZZ</name>
<reference evidence="11" key="1">
    <citation type="submission" date="2018-06" db="EMBL/GenBank/DDBJ databases">
        <authorList>
            <person name="Zhirakovskaya E."/>
        </authorList>
    </citation>
    <scope>NUCLEOTIDE SEQUENCE</scope>
</reference>
<keyword evidence="2" id="KW-0949">S-adenosyl-L-methionine</keyword>
<feature type="compositionally biased region" description="Polar residues" evidence="9">
    <location>
        <begin position="1"/>
        <end position="23"/>
    </location>
</feature>
<dbReference type="InterPro" id="IPR029063">
    <property type="entry name" value="SAM-dependent_MTases_sf"/>
</dbReference>
<dbReference type="PANTHER" id="PTHR43675:SF8">
    <property type="entry name" value="ARSENITE METHYLTRANSFERASE"/>
    <property type="match status" value="1"/>
</dbReference>
<proteinExistence type="inferred from homology"/>
<sequence length="286" mass="30644">MNQKTSNSCCGDTASESSAASQNDDIRNHVRDSYAQVAEASNSSESCGVESSCCGVSADLDINTLNSLRLGYSEDEMNSVPEGADMGLGCGNPTAIASLQAGDTVVDLGSGGGFDAFLAAREVKQQGRVIGIDMTPSMISKARNNADKAGFSNVEFRLGEIEHLPVANNSVDVIISNCVINLSPDKRQVFRDAYRILKPQGRLAISDVVASIELPEKMRNDKKLHAGCMAGASLIEDLHEMLKESGFESIKITPKDESRDFIRDWAPDSGVEDYVLSAYIQAIRPA</sequence>
<gene>
    <name evidence="11" type="ORF">MNBD_GAMMA25-2120</name>
</gene>
<dbReference type="InterPro" id="IPR025714">
    <property type="entry name" value="Methyltranfer_dom"/>
</dbReference>
<dbReference type="EMBL" id="UOFY01000075">
    <property type="protein sequence ID" value="VAX11682.1"/>
    <property type="molecule type" value="Genomic_DNA"/>
</dbReference>
<keyword evidence="1 11" id="KW-0808">Transferase</keyword>
<dbReference type="GO" id="GO:0032259">
    <property type="term" value="P:methylation"/>
    <property type="evidence" value="ECO:0007669"/>
    <property type="project" value="UniProtKB-KW"/>
</dbReference>
<dbReference type="EC" id="2.1.1.137" evidence="4"/>
<feature type="region of interest" description="Disordered" evidence="9">
    <location>
        <begin position="1"/>
        <end position="25"/>
    </location>
</feature>
<dbReference type="GO" id="GO:0030791">
    <property type="term" value="F:arsenite methyltransferase activity"/>
    <property type="evidence" value="ECO:0007669"/>
    <property type="project" value="UniProtKB-EC"/>
</dbReference>
<feature type="domain" description="Methyltransferase" evidence="10">
    <location>
        <begin position="101"/>
        <end position="246"/>
    </location>
</feature>
<keyword evidence="11" id="KW-0489">Methyltransferase</keyword>
<accession>A0A3B1B670</accession>
<dbReference type="AlphaFoldDB" id="A0A3B1B670"/>
<dbReference type="CDD" id="cd02440">
    <property type="entry name" value="AdoMet_MTases"/>
    <property type="match status" value="1"/>
</dbReference>
<evidence type="ECO:0000259" key="10">
    <source>
        <dbReference type="Pfam" id="PF13847"/>
    </source>
</evidence>
<evidence type="ECO:0000256" key="4">
    <source>
        <dbReference type="ARBA" id="ARBA00034521"/>
    </source>
</evidence>
<comment type="similarity">
    <text evidence="3">Belongs to the methyltransferase superfamily. Arsenite methyltransferase family.</text>
</comment>
<evidence type="ECO:0000256" key="8">
    <source>
        <dbReference type="ARBA" id="ARBA00048428"/>
    </source>
</evidence>
<dbReference type="SUPFAM" id="SSF53335">
    <property type="entry name" value="S-adenosyl-L-methionine-dependent methyltransferases"/>
    <property type="match status" value="1"/>
</dbReference>
<evidence type="ECO:0000256" key="9">
    <source>
        <dbReference type="SAM" id="MobiDB-lite"/>
    </source>
</evidence>
<comment type="catalytic activity">
    <reaction evidence="8">
        <text>arsenic triglutathione + 3 [thioredoxin]-dithiol + 3 S-adenosyl-L-methionine = trimethylarsine + 3 [thioredoxin]-disulfide + 3 glutathione + 3 S-adenosyl-L-homocysteine + 3 H(+)</text>
        <dbReference type="Rhea" id="RHEA:69432"/>
        <dbReference type="Rhea" id="RHEA-COMP:10698"/>
        <dbReference type="Rhea" id="RHEA-COMP:10700"/>
        <dbReference type="ChEBI" id="CHEBI:15378"/>
        <dbReference type="ChEBI" id="CHEBI:27130"/>
        <dbReference type="ChEBI" id="CHEBI:29950"/>
        <dbReference type="ChEBI" id="CHEBI:50058"/>
        <dbReference type="ChEBI" id="CHEBI:57856"/>
        <dbReference type="ChEBI" id="CHEBI:57925"/>
        <dbReference type="ChEBI" id="CHEBI:59789"/>
        <dbReference type="ChEBI" id="CHEBI:183640"/>
        <dbReference type="EC" id="2.1.1.137"/>
    </reaction>
</comment>
<evidence type="ECO:0000256" key="1">
    <source>
        <dbReference type="ARBA" id="ARBA00022679"/>
    </source>
</evidence>
<protein>
    <recommendedName>
        <fullName evidence="5">Arsenite methyltransferase</fullName>
        <ecNumber evidence="4">2.1.1.137</ecNumber>
    </recommendedName>
</protein>